<dbReference type="AlphaFoldDB" id="A0A1H4Y5Z9"/>
<evidence type="ECO:0000313" key="3">
    <source>
        <dbReference type="EMBL" id="SED12424.1"/>
    </source>
</evidence>
<reference evidence="4" key="1">
    <citation type="submission" date="2016-10" db="EMBL/GenBank/DDBJ databases">
        <authorList>
            <person name="Varghese N."/>
            <person name="Submissions S."/>
        </authorList>
    </citation>
    <scope>NUCLEOTIDE SEQUENCE [LARGE SCALE GENOMIC DNA]</scope>
    <source>
        <strain evidence="4">DSM 22017</strain>
    </source>
</reference>
<dbReference type="EMBL" id="FNRT01000002">
    <property type="protein sequence ID" value="SED12424.1"/>
    <property type="molecule type" value="Genomic_DNA"/>
</dbReference>
<dbReference type="Proteomes" id="UP000198742">
    <property type="component" value="Unassembled WGS sequence"/>
</dbReference>
<dbReference type="Gene3D" id="3.30.70.1880">
    <property type="entry name" value="Protein of unknown function DUF881"/>
    <property type="match status" value="1"/>
</dbReference>
<dbReference type="InterPro" id="IPR010273">
    <property type="entry name" value="DUF881"/>
</dbReference>
<dbReference type="Pfam" id="PF05949">
    <property type="entry name" value="DUF881"/>
    <property type="match status" value="1"/>
</dbReference>
<proteinExistence type="inferred from homology"/>
<evidence type="ECO:0000256" key="1">
    <source>
        <dbReference type="ARBA" id="ARBA00009108"/>
    </source>
</evidence>
<dbReference type="STRING" id="402596.SAMN04489844_3723"/>
<dbReference type="PANTHER" id="PTHR37313">
    <property type="entry name" value="UPF0749 PROTEIN RV1825"/>
    <property type="match status" value="1"/>
</dbReference>
<evidence type="ECO:0000313" key="4">
    <source>
        <dbReference type="Proteomes" id="UP000198742"/>
    </source>
</evidence>
<sequence length="310" mass="33165">MPDTKPDRRPDSRPDTRPDSRPAARDLPDHVTAPLLSLITARSLDEDYAHVARQRAAAGLPPRTTSRGRPHWASLVAIGALGVMAAIVAAQTDREAAVNELSRAALVQQIEARRDEVRSLQHDVGELTRSNAAAASNSTTVQGQLDDIDNRVRRAELNTGFSVVHGPGVRITVDNRPGVDVNGEIRDEDLAILVDGLFEAGAEAIAINDQRINALGGIRNTSRAIHVNGRPVNAPYVVSAIGDPKTLQARLLQTSEGQEWFALVNGLDFVYTPQNVDDIRLPAAPERGLRDVIEDNADPDGTPGGGGNAP</sequence>
<evidence type="ECO:0000256" key="2">
    <source>
        <dbReference type="SAM" id="MobiDB-lite"/>
    </source>
</evidence>
<keyword evidence="4" id="KW-1185">Reference proteome</keyword>
<dbReference type="PANTHER" id="PTHR37313:SF1">
    <property type="entry name" value="UPF0749 PROTEIN RV1823"/>
    <property type="match status" value="1"/>
</dbReference>
<feature type="region of interest" description="Disordered" evidence="2">
    <location>
        <begin position="287"/>
        <end position="310"/>
    </location>
</feature>
<dbReference type="GO" id="GO:0005886">
    <property type="term" value="C:plasma membrane"/>
    <property type="evidence" value="ECO:0007669"/>
    <property type="project" value="TreeGrafter"/>
</dbReference>
<gene>
    <name evidence="3" type="ORF">SAMN04489844_3723</name>
</gene>
<comment type="similarity">
    <text evidence="1">Belongs to the UPF0749 family.</text>
</comment>
<dbReference type="OrthoDB" id="3218134at2"/>
<feature type="region of interest" description="Disordered" evidence="2">
    <location>
        <begin position="1"/>
        <end position="27"/>
    </location>
</feature>
<dbReference type="RefSeq" id="WP_090970983.1">
    <property type="nucleotide sequence ID" value="NZ_FNRT01000002.1"/>
</dbReference>
<accession>A0A1H4Y5Z9</accession>
<protein>
    <submittedName>
        <fullName evidence="3">Uncharacterized conserved protein YlxW, UPF0749 family</fullName>
    </submittedName>
</protein>
<organism evidence="3 4">
    <name type="scientific">Nocardioides exalbidus</name>
    <dbReference type="NCBI Taxonomy" id="402596"/>
    <lineage>
        <taxon>Bacteria</taxon>
        <taxon>Bacillati</taxon>
        <taxon>Actinomycetota</taxon>
        <taxon>Actinomycetes</taxon>
        <taxon>Propionibacteriales</taxon>
        <taxon>Nocardioidaceae</taxon>
        <taxon>Nocardioides</taxon>
    </lineage>
</organism>
<name>A0A1H4Y5Z9_9ACTN</name>